<dbReference type="GO" id="GO:0009927">
    <property type="term" value="F:histidine phosphotransfer kinase activity"/>
    <property type="evidence" value="ECO:0007669"/>
    <property type="project" value="UniProtKB-UniRule"/>
</dbReference>
<protein>
    <recommendedName>
        <fullName evidence="3">Histidine-containing phosphotransfer protein</fullName>
    </recommendedName>
</protein>
<organism evidence="5">
    <name type="scientific">Brachypodium distachyon</name>
    <name type="common">Purple false brome</name>
    <name type="synonym">Trachynia distachya</name>
    <dbReference type="NCBI Taxonomy" id="15368"/>
    <lineage>
        <taxon>Eukaryota</taxon>
        <taxon>Viridiplantae</taxon>
        <taxon>Streptophyta</taxon>
        <taxon>Embryophyta</taxon>
        <taxon>Tracheophyta</taxon>
        <taxon>Spermatophyta</taxon>
        <taxon>Magnoliopsida</taxon>
        <taxon>Liliopsida</taxon>
        <taxon>Poales</taxon>
        <taxon>Poaceae</taxon>
        <taxon>BOP clade</taxon>
        <taxon>Pooideae</taxon>
        <taxon>Stipodae</taxon>
        <taxon>Brachypodieae</taxon>
        <taxon>Brachypodium</taxon>
    </lineage>
</organism>
<dbReference type="CDD" id="cd00088">
    <property type="entry name" value="HPT"/>
    <property type="match status" value="1"/>
</dbReference>
<dbReference type="GO" id="GO:0009736">
    <property type="term" value="P:cytokinin-activated signaling pathway"/>
    <property type="evidence" value="ECO:0007669"/>
    <property type="project" value="UniProtKB-KW"/>
</dbReference>
<name>A0A2K2DDL9_BRADI</name>
<sequence length="105" mass="12121">MFKDCNGWFGYVLGVCCCVWDRDKPCVDFDRLDAIAHRFKGSSASVGALRVKNTCIQLHVFCKEKSLNGCLMTLNTVSNEFYNMRGKFQMILQLEQQVKTYYSKK</sequence>
<dbReference type="PANTHER" id="PTHR28242">
    <property type="entry name" value="PHOSPHORELAY INTERMEDIATE PROTEIN YPD1"/>
    <property type="match status" value="1"/>
</dbReference>
<keyword evidence="1 3" id="KW-0932">Cytokinin signaling pathway</keyword>
<comment type="domain">
    <text evidence="3">Histidine-containing phosphotransfer domain (HPt) contains an active histidine that mediates the phosphotransfer.</text>
</comment>
<dbReference type="Gene3D" id="1.20.120.160">
    <property type="entry name" value="HPT domain"/>
    <property type="match status" value="1"/>
</dbReference>
<gene>
    <name evidence="6" type="primary">LOC100838084</name>
    <name evidence="5" type="ORF">BRADI_2g43167v3</name>
</gene>
<dbReference type="InterPro" id="IPR008207">
    <property type="entry name" value="Sig_transdc_His_kin_Hpt_dom"/>
</dbReference>
<dbReference type="Proteomes" id="UP000008810">
    <property type="component" value="Chromosome 2"/>
</dbReference>
<evidence type="ECO:0000256" key="1">
    <source>
        <dbReference type="ARBA" id="ARBA00022864"/>
    </source>
</evidence>
<reference evidence="5 6" key="1">
    <citation type="journal article" date="2010" name="Nature">
        <title>Genome sequencing and analysis of the model grass Brachypodium distachyon.</title>
        <authorList>
            <consortium name="International Brachypodium Initiative"/>
        </authorList>
    </citation>
    <scope>NUCLEOTIDE SEQUENCE [LARGE SCALE GENOMIC DNA]</scope>
    <source>
        <strain evidence="5">Bd21</strain>
        <strain evidence="6">cv. Bd21</strain>
    </source>
</reference>
<keyword evidence="2 3" id="KW-0902">Two-component regulatory system</keyword>
<dbReference type="EnsemblPlants" id="PNT72371">
    <property type="protein sequence ID" value="PNT72371"/>
    <property type="gene ID" value="BRADI_2g43167v3"/>
</dbReference>
<evidence type="ECO:0000259" key="4">
    <source>
        <dbReference type="Pfam" id="PF01627"/>
    </source>
</evidence>
<dbReference type="GO" id="GO:0043424">
    <property type="term" value="F:protein histidine kinase binding"/>
    <property type="evidence" value="ECO:0007669"/>
    <property type="project" value="UniProtKB-UniRule"/>
</dbReference>
<dbReference type="Gramene" id="PNT72371">
    <property type="protein sequence ID" value="PNT72371"/>
    <property type="gene ID" value="BRADI_2g43167v3"/>
</dbReference>
<comment type="function">
    <text evidence="3">Functions as a two-component phosphorelay mediators between cytokinin sensor histidine kinases and response regulators (B-type ARRs). Plays an important role in propagating cytokinin signal transduction.</text>
</comment>
<feature type="domain" description="HPt" evidence="4">
    <location>
        <begin position="28"/>
        <end position="78"/>
    </location>
</feature>
<evidence type="ECO:0000313" key="5">
    <source>
        <dbReference type="EMBL" id="PNT72371.1"/>
    </source>
</evidence>
<comment type="subcellular location">
    <subcellularLocation>
        <location evidence="3">Cytoplasm</location>
        <location evidence="3">Cytosol</location>
    </subcellularLocation>
    <subcellularLocation>
        <location evidence="3">Nucleus</location>
    </subcellularLocation>
</comment>
<dbReference type="GO" id="GO:0005829">
    <property type="term" value="C:cytosol"/>
    <property type="evidence" value="ECO:0007669"/>
    <property type="project" value="UniProtKB-SubCell"/>
</dbReference>
<evidence type="ECO:0000256" key="3">
    <source>
        <dbReference type="RuleBase" id="RU369004"/>
    </source>
</evidence>
<dbReference type="OrthoDB" id="1673781at2759"/>
<reference evidence="5" key="2">
    <citation type="submission" date="2017-06" db="EMBL/GenBank/DDBJ databases">
        <title>WGS assembly of Brachypodium distachyon.</title>
        <authorList>
            <consortium name="The International Brachypodium Initiative"/>
            <person name="Lucas S."/>
            <person name="Harmon-Smith M."/>
            <person name="Lail K."/>
            <person name="Tice H."/>
            <person name="Grimwood J."/>
            <person name="Bruce D."/>
            <person name="Barry K."/>
            <person name="Shu S."/>
            <person name="Lindquist E."/>
            <person name="Wang M."/>
            <person name="Pitluck S."/>
            <person name="Vogel J.P."/>
            <person name="Garvin D.F."/>
            <person name="Mockler T.C."/>
            <person name="Schmutz J."/>
            <person name="Rokhsar D."/>
            <person name="Bevan M.W."/>
        </authorList>
    </citation>
    <scope>NUCLEOTIDE SEQUENCE</scope>
    <source>
        <strain evidence="5">Bd21</strain>
    </source>
</reference>
<dbReference type="GO" id="GO:0000160">
    <property type="term" value="P:phosphorelay signal transduction system"/>
    <property type="evidence" value="ECO:0007669"/>
    <property type="project" value="UniProtKB-UniRule"/>
</dbReference>
<evidence type="ECO:0000313" key="6">
    <source>
        <dbReference type="EnsemblPlants" id="PNT72371"/>
    </source>
</evidence>
<reference evidence="6" key="3">
    <citation type="submission" date="2018-08" db="UniProtKB">
        <authorList>
            <consortium name="EnsemblPlants"/>
        </authorList>
    </citation>
    <scope>IDENTIFICATION</scope>
    <source>
        <strain evidence="6">cv. Bd21</strain>
    </source>
</reference>
<dbReference type="PANTHER" id="PTHR28242:SF47">
    <property type="entry name" value="HISTIDINE-CONTAINING PHOSPHOTRANSFER PROTEIN 1"/>
    <property type="match status" value="1"/>
</dbReference>
<accession>A0A2K2DDL9</accession>
<evidence type="ECO:0000256" key="2">
    <source>
        <dbReference type="ARBA" id="ARBA00023012"/>
    </source>
</evidence>
<dbReference type="EMBL" id="CM000881">
    <property type="protein sequence ID" value="PNT72371.1"/>
    <property type="molecule type" value="Genomic_DNA"/>
</dbReference>
<evidence type="ECO:0000313" key="7">
    <source>
        <dbReference type="Proteomes" id="UP000008810"/>
    </source>
</evidence>
<keyword evidence="7" id="KW-1185">Reference proteome</keyword>
<proteinExistence type="predicted"/>
<dbReference type="GO" id="GO:0005634">
    <property type="term" value="C:nucleus"/>
    <property type="evidence" value="ECO:0007669"/>
    <property type="project" value="UniProtKB-SubCell"/>
</dbReference>
<dbReference type="SUPFAM" id="SSF47226">
    <property type="entry name" value="Histidine-containing phosphotransfer domain, HPT domain"/>
    <property type="match status" value="1"/>
</dbReference>
<dbReference type="Pfam" id="PF01627">
    <property type="entry name" value="Hpt"/>
    <property type="match status" value="1"/>
</dbReference>
<dbReference type="AlphaFoldDB" id="A0A2K2DDL9"/>
<dbReference type="InterPro" id="IPR045871">
    <property type="entry name" value="AHP1-5/YPD1"/>
</dbReference>
<dbReference type="InterPro" id="IPR036641">
    <property type="entry name" value="HPT_dom_sf"/>
</dbReference>